<dbReference type="SUPFAM" id="SSF50965">
    <property type="entry name" value="Galactose oxidase, central domain"/>
    <property type="match status" value="1"/>
</dbReference>
<evidence type="ECO:0000313" key="3">
    <source>
        <dbReference type="Proteomes" id="UP000316639"/>
    </source>
</evidence>
<sequence length="385" mass="40198">MRAGRWLTAVAAVAVVISGSASQSSAESGPSPAWRLATLPDNKPTSNLWDVAAADATHAWAVGFDGYHPSDQYNTGVPMILRWNGAEWSRAEVPPVPWKGSWRHVAAGSATDVWVLGGPMSHGIDDSVTVVLHHDGNTWSEVPFPAGSTPSALSITDMSVVDGHVWLVGRRGSTPVTIEWTGAAWVEHQPPADCVRGSWPRFCTMAGIKAFAADDVWAVGNGFWTGFQGPLLYHWNGSAWRTVDIGLNGKMLTLQAIDGSSSKNVWAVGDTLNQGGGTLAVHGDGTTWQVVSGIPRKATPGVAVGAAGAPWVIGNNTTGRTTLITHTSGAWTETPAPTPAVPVGPAFNAITAVPGTDRFIAVGSADLPGTSPLRVQAVVIEYAPA</sequence>
<dbReference type="Proteomes" id="UP000316639">
    <property type="component" value="Unassembled WGS sequence"/>
</dbReference>
<protein>
    <submittedName>
        <fullName evidence="2">Uncharacterized protein</fullName>
    </submittedName>
</protein>
<keyword evidence="3" id="KW-1185">Reference proteome</keyword>
<reference evidence="2 3" key="1">
    <citation type="submission" date="2019-07" db="EMBL/GenBank/DDBJ databases">
        <title>Lentzea xizangensis sp. nov., isolated from Qinghai-Tibetan Plateau Soils.</title>
        <authorList>
            <person name="Huang J."/>
        </authorList>
    </citation>
    <scope>NUCLEOTIDE SEQUENCE [LARGE SCALE GENOMIC DNA]</scope>
    <source>
        <strain evidence="2 3">FXJ1.1311</strain>
    </source>
</reference>
<dbReference type="EMBL" id="VOBR01000028">
    <property type="protein sequence ID" value="TWP46955.1"/>
    <property type="molecule type" value="Genomic_DNA"/>
</dbReference>
<dbReference type="AlphaFoldDB" id="A0A563EJS3"/>
<dbReference type="InterPro" id="IPR011043">
    <property type="entry name" value="Gal_Oxase/kelch_b-propeller"/>
</dbReference>
<name>A0A563EJS3_9PSEU</name>
<gene>
    <name evidence="2" type="ORF">FKR81_33400</name>
</gene>
<feature type="signal peptide" evidence="1">
    <location>
        <begin position="1"/>
        <end position="26"/>
    </location>
</feature>
<evidence type="ECO:0000313" key="2">
    <source>
        <dbReference type="EMBL" id="TWP46955.1"/>
    </source>
</evidence>
<feature type="chain" id="PRO_5021776550" evidence="1">
    <location>
        <begin position="27"/>
        <end position="385"/>
    </location>
</feature>
<accession>A0A563EJS3</accession>
<proteinExistence type="predicted"/>
<evidence type="ECO:0000256" key="1">
    <source>
        <dbReference type="SAM" id="SignalP"/>
    </source>
</evidence>
<dbReference type="OrthoDB" id="3454650at2"/>
<organism evidence="2 3">
    <name type="scientific">Lentzea tibetensis</name>
    <dbReference type="NCBI Taxonomy" id="2591470"/>
    <lineage>
        <taxon>Bacteria</taxon>
        <taxon>Bacillati</taxon>
        <taxon>Actinomycetota</taxon>
        <taxon>Actinomycetes</taxon>
        <taxon>Pseudonocardiales</taxon>
        <taxon>Pseudonocardiaceae</taxon>
        <taxon>Lentzea</taxon>
    </lineage>
</organism>
<comment type="caution">
    <text evidence="2">The sequence shown here is derived from an EMBL/GenBank/DDBJ whole genome shotgun (WGS) entry which is preliminary data.</text>
</comment>
<dbReference type="RefSeq" id="WP_146358227.1">
    <property type="nucleotide sequence ID" value="NZ_VOBR01000028.1"/>
</dbReference>
<keyword evidence="1" id="KW-0732">Signal</keyword>